<comment type="similarity">
    <text evidence="1 2">Belongs to the CutC family.</text>
</comment>
<comment type="caution">
    <text evidence="3">The sequence shown here is derived from an EMBL/GenBank/DDBJ whole genome shotgun (WGS) entry which is preliminary data.</text>
</comment>
<dbReference type="HAMAP" id="MF_00795">
    <property type="entry name" value="CutC"/>
    <property type="match status" value="1"/>
</dbReference>
<dbReference type="GO" id="GO:0005737">
    <property type="term" value="C:cytoplasm"/>
    <property type="evidence" value="ECO:0007669"/>
    <property type="project" value="UniProtKB-SubCell"/>
</dbReference>
<reference evidence="3 4" key="1">
    <citation type="submission" date="2015-04" db="EMBL/GenBank/DDBJ databases">
        <title>Whole genome shotgun sequence of Flavihumibacter petaseus NBRC 106054.</title>
        <authorList>
            <person name="Miyazawa S."/>
            <person name="Hosoyama A."/>
            <person name="Hashimoto M."/>
            <person name="Noguchi M."/>
            <person name="Tsuchikane K."/>
            <person name="Ohji S."/>
            <person name="Yamazoe A."/>
            <person name="Ichikawa N."/>
            <person name="Kimura A."/>
            <person name="Fujita N."/>
        </authorList>
    </citation>
    <scope>NUCLEOTIDE SEQUENCE [LARGE SCALE GENOMIC DNA]</scope>
    <source>
        <strain evidence="3 4">NBRC 106054</strain>
    </source>
</reference>
<comment type="caution">
    <text evidence="2">Once thought to be involved in copper homeostasis, experiments in E.coli have shown this is not the case.</text>
</comment>
<dbReference type="EMBL" id="BBWV01000002">
    <property type="protein sequence ID" value="GAO43697.1"/>
    <property type="molecule type" value="Genomic_DNA"/>
</dbReference>
<evidence type="ECO:0000256" key="1">
    <source>
        <dbReference type="ARBA" id="ARBA00007768"/>
    </source>
</evidence>
<dbReference type="InterPro" id="IPR036822">
    <property type="entry name" value="CutC-like_dom_sf"/>
</dbReference>
<dbReference type="STRING" id="1220578.FPE01S_02_08030"/>
<organism evidence="3 4">
    <name type="scientific">Flavihumibacter petaseus NBRC 106054</name>
    <dbReference type="NCBI Taxonomy" id="1220578"/>
    <lineage>
        <taxon>Bacteria</taxon>
        <taxon>Pseudomonadati</taxon>
        <taxon>Bacteroidota</taxon>
        <taxon>Chitinophagia</taxon>
        <taxon>Chitinophagales</taxon>
        <taxon>Chitinophagaceae</taxon>
        <taxon>Flavihumibacter</taxon>
    </lineage>
</organism>
<dbReference type="PANTHER" id="PTHR12598">
    <property type="entry name" value="COPPER HOMEOSTASIS PROTEIN CUTC"/>
    <property type="match status" value="1"/>
</dbReference>
<sequence>MESILEIIAFDLESCRLIEKHGGNRIELCANPHEGGTTVSYGMMRAAREATTLPIFPIIRPRGGNFHYSESEIDIMMQDIRLARDTGLDGVVIGVLDAAGAVDYDKTARMVELAYPMEVTFHRAFDEIADYLPALETIIRAGCNRILTSGGAPTAPEGIDRLKACVQSADGRIIILPGAGIRSHNIGQLKTGLGLSEFHSSARKLDEKTGTYSVDVHEIIALRAAVDA</sequence>
<evidence type="ECO:0000313" key="4">
    <source>
        <dbReference type="Proteomes" id="UP000033121"/>
    </source>
</evidence>
<dbReference type="PANTHER" id="PTHR12598:SF0">
    <property type="entry name" value="COPPER HOMEOSTASIS PROTEIN CUTC HOMOLOG"/>
    <property type="match status" value="1"/>
</dbReference>
<gene>
    <name evidence="2 3" type="primary">cutC</name>
    <name evidence="3" type="ORF">FPE01S_02_08030</name>
</gene>
<keyword evidence="4" id="KW-1185">Reference proteome</keyword>
<dbReference type="Pfam" id="PF03932">
    <property type="entry name" value="CutC"/>
    <property type="match status" value="1"/>
</dbReference>
<protein>
    <recommendedName>
        <fullName evidence="2">PF03932 family protein CutC</fullName>
    </recommendedName>
</protein>
<keyword evidence="2" id="KW-0963">Cytoplasm</keyword>
<dbReference type="Gene3D" id="3.20.20.380">
    <property type="entry name" value="Copper homeostasis (CutC) domain"/>
    <property type="match status" value="1"/>
</dbReference>
<dbReference type="AlphaFoldDB" id="A0A0E9N104"/>
<dbReference type="InterPro" id="IPR005627">
    <property type="entry name" value="CutC-like"/>
</dbReference>
<evidence type="ECO:0000256" key="2">
    <source>
        <dbReference type="HAMAP-Rule" id="MF_00795"/>
    </source>
</evidence>
<proteinExistence type="inferred from homology"/>
<dbReference type="RefSeq" id="WP_052955781.1">
    <property type="nucleotide sequence ID" value="NZ_BBWV01000002.1"/>
</dbReference>
<dbReference type="GO" id="GO:0005507">
    <property type="term" value="F:copper ion binding"/>
    <property type="evidence" value="ECO:0007669"/>
    <property type="project" value="TreeGrafter"/>
</dbReference>
<evidence type="ECO:0000313" key="3">
    <source>
        <dbReference type="EMBL" id="GAO43697.1"/>
    </source>
</evidence>
<name>A0A0E9N104_9BACT</name>
<dbReference type="Proteomes" id="UP000033121">
    <property type="component" value="Unassembled WGS sequence"/>
</dbReference>
<comment type="subcellular location">
    <subcellularLocation>
        <location evidence="2">Cytoplasm</location>
    </subcellularLocation>
</comment>
<accession>A0A0E9N104</accession>
<dbReference type="SUPFAM" id="SSF110395">
    <property type="entry name" value="CutC-like"/>
    <property type="match status" value="1"/>
</dbReference>